<dbReference type="Gene3D" id="3.80.10.10">
    <property type="entry name" value="Ribonuclease Inhibitor"/>
    <property type="match status" value="1"/>
</dbReference>
<evidence type="ECO:0000256" key="1">
    <source>
        <dbReference type="ARBA" id="ARBA00022821"/>
    </source>
</evidence>
<dbReference type="SUPFAM" id="SSF52047">
    <property type="entry name" value="RNI-like"/>
    <property type="match status" value="1"/>
</dbReference>
<dbReference type="PANTHER" id="PTHR33463">
    <property type="entry name" value="NB-ARC DOMAIN-CONTAINING PROTEIN-RELATED"/>
    <property type="match status" value="1"/>
</dbReference>
<name>A0A7J7GE54_CAMSI</name>
<dbReference type="InterPro" id="IPR050905">
    <property type="entry name" value="Plant_NBS-LRR"/>
</dbReference>
<reference evidence="4 5" key="2">
    <citation type="submission" date="2020-07" db="EMBL/GenBank/DDBJ databases">
        <title>Genome assembly of wild tea tree DASZ reveals pedigree and selection history of tea varieties.</title>
        <authorList>
            <person name="Zhang W."/>
        </authorList>
    </citation>
    <scope>NUCLEOTIDE SEQUENCE [LARGE SCALE GENOMIC DNA]</scope>
    <source>
        <strain evidence="5">cv. G240</strain>
        <tissue evidence="4">Leaf</tissue>
    </source>
</reference>
<dbReference type="InterPro" id="IPR032675">
    <property type="entry name" value="LRR_dom_sf"/>
</dbReference>
<gene>
    <name evidence="4" type="ORF">HYC85_025224</name>
</gene>
<sequence>MFETESREKREKRKEKEEKETEGERREGKRELRERGSITASNLQLFSTAGPPISDLRLRSVFSNTVGVSTVRDRLLFIEKVCKPKREKVKIVDVFKTSRITVVYRHLRKLTHVWKDNLPRTQGFQNLTSLIISGCGNLRNIFSPSQARLLVKLQKIRVAECSVLEAIVGEEPKMDDKVAANIIMFPQLSSLELYHLPNVRSICSQAYTVEGSFLKKIEVINCPNMKALPSAFQGIPELQESNVQKVDFFGSAQHHLWDGNL</sequence>
<evidence type="ECO:0000313" key="4">
    <source>
        <dbReference type="EMBL" id="KAF5937718.1"/>
    </source>
</evidence>
<dbReference type="PANTHER" id="PTHR33463:SF209">
    <property type="entry name" value="DISEASE RESISTANCE PROTEIN RPS2-LIKE"/>
    <property type="match status" value="1"/>
</dbReference>
<dbReference type="EMBL" id="JACBKZ010000012">
    <property type="protein sequence ID" value="KAF5937718.1"/>
    <property type="molecule type" value="Genomic_DNA"/>
</dbReference>
<reference evidence="5" key="1">
    <citation type="journal article" date="2020" name="Nat. Commun.">
        <title>Genome assembly of wild tea tree DASZ reveals pedigree and selection history of tea varieties.</title>
        <authorList>
            <person name="Zhang W."/>
            <person name="Zhang Y."/>
            <person name="Qiu H."/>
            <person name="Guo Y."/>
            <person name="Wan H."/>
            <person name="Zhang X."/>
            <person name="Scossa F."/>
            <person name="Alseekh S."/>
            <person name="Zhang Q."/>
            <person name="Wang P."/>
            <person name="Xu L."/>
            <person name="Schmidt M.H."/>
            <person name="Jia X."/>
            <person name="Li D."/>
            <person name="Zhu A."/>
            <person name="Guo F."/>
            <person name="Chen W."/>
            <person name="Ni D."/>
            <person name="Usadel B."/>
            <person name="Fernie A.R."/>
            <person name="Wen W."/>
        </authorList>
    </citation>
    <scope>NUCLEOTIDE SEQUENCE [LARGE SCALE GENOMIC DNA]</scope>
    <source>
        <strain evidence="5">cv. G240</strain>
    </source>
</reference>
<evidence type="ECO:0000259" key="3">
    <source>
        <dbReference type="Pfam" id="PF23247"/>
    </source>
</evidence>
<proteinExistence type="predicted"/>
<accession>A0A7J7GE54</accession>
<dbReference type="AlphaFoldDB" id="A0A7J7GE54"/>
<feature type="region of interest" description="Disordered" evidence="2">
    <location>
        <begin position="1"/>
        <end position="34"/>
    </location>
</feature>
<dbReference type="Proteomes" id="UP000593564">
    <property type="component" value="Unassembled WGS sequence"/>
</dbReference>
<evidence type="ECO:0000256" key="2">
    <source>
        <dbReference type="SAM" id="MobiDB-lite"/>
    </source>
</evidence>
<keyword evidence="5" id="KW-1185">Reference proteome</keyword>
<keyword evidence="1" id="KW-0611">Plant defense</keyword>
<feature type="domain" description="Disease resistance protein At4g27190-like leucine-rich repeats" evidence="3">
    <location>
        <begin position="103"/>
        <end position="161"/>
    </location>
</feature>
<dbReference type="InterPro" id="IPR057135">
    <property type="entry name" value="At4g27190-like_LRR"/>
</dbReference>
<evidence type="ECO:0000313" key="5">
    <source>
        <dbReference type="Proteomes" id="UP000593564"/>
    </source>
</evidence>
<protein>
    <recommendedName>
        <fullName evidence="3">Disease resistance protein At4g27190-like leucine-rich repeats domain-containing protein</fullName>
    </recommendedName>
</protein>
<dbReference type="Pfam" id="PF23247">
    <property type="entry name" value="LRR_RPS2"/>
    <property type="match status" value="1"/>
</dbReference>
<organism evidence="4 5">
    <name type="scientific">Camellia sinensis</name>
    <name type="common">Tea plant</name>
    <name type="synonym">Thea sinensis</name>
    <dbReference type="NCBI Taxonomy" id="4442"/>
    <lineage>
        <taxon>Eukaryota</taxon>
        <taxon>Viridiplantae</taxon>
        <taxon>Streptophyta</taxon>
        <taxon>Embryophyta</taxon>
        <taxon>Tracheophyta</taxon>
        <taxon>Spermatophyta</taxon>
        <taxon>Magnoliopsida</taxon>
        <taxon>eudicotyledons</taxon>
        <taxon>Gunneridae</taxon>
        <taxon>Pentapetalae</taxon>
        <taxon>asterids</taxon>
        <taxon>Ericales</taxon>
        <taxon>Theaceae</taxon>
        <taxon>Camellia</taxon>
    </lineage>
</organism>
<comment type="caution">
    <text evidence="4">The sequence shown here is derived from an EMBL/GenBank/DDBJ whole genome shotgun (WGS) entry which is preliminary data.</text>
</comment>